<name>A0A1Y2FW67_9BASI</name>
<evidence type="ECO:0000313" key="2">
    <source>
        <dbReference type="Proteomes" id="UP000193467"/>
    </source>
</evidence>
<dbReference type="AlphaFoldDB" id="A0A1Y2FW67"/>
<comment type="caution">
    <text evidence="1">The sequence shown here is derived from an EMBL/GenBank/DDBJ whole genome shotgun (WGS) entry which is preliminary data.</text>
</comment>
<accession>A0A1Y2FW67</accession>
<keyword evidence="2" id="KW-1185">Reference proteome</keyword>
<reference evidence="1 2" key="1">
    <citation type="submission" date="2016-07" db="EMBL/GenBank/DDBJ databases">
        <title>Pervasive Adenine N6-methylation of Active Genes in Fungi.</title>
        <authorList>
            <consortium name="DOE Joint Genome Institute"/>
            <person name="Mondo S.J."/>
            <person name="Dannebaum R.O."/>
            <person name="Kuo R.C."/>
            <person name="Labutti K."/>
            <person name="Haridas S."/>
            <person name="Kuo A."/>
            <person name="Salamov A."/>
            <person name="Ahrendt S.R."/>
            <person name="Lipzen A."/>
            <person name="Sullivan W."/>
            <person name="Andreopoulos W.B."/>
            <person name="Clum A."/>
            <person name="Lindquist E."/>
            <person name="Daum C."/>
            <person name="Ramamoorthy G.K."/>
            <person name="Gryganskyi A."/>
            <person name="Culley D."/>
            <person name="Magnuson J.K."/>
            <person name="James T.Y."/>
            <person name="O'Malley M.A."/>
            <person name="Stajich J.E."/>
            <person name="Spatafora J.W."/>
            <person name="Visel A."/>
            <person name="Grigoriev I.V."/>
        </authorList>
    </citation>
    <scope>NUCLEOTIDE SEQUENCE [LARGE SCALE GENOMIC DNA]</scope>
    <source>
        <strain evidence="1 2">62-1032</strain>
    </source>
</reference>
<proteinExistence type="predicted"/>
<dbReference type="InterPro" id="IPR032675">
    <property type="entry name" value="LRR_dom_sf"/>
</dbReference>
<dbReference type="Proteomes" id="UP000193467">
    <property type="component" value="Unassembled WGS sequence"/>
</dbReference>
<dbReference type="InParanoid" id="A0A1Y2FW67"/>
<dbReference type="Gene3D" id="3.80.10.10">
    <property type="entry name" value="Ribonuclease Inhibitor"/>
    <property type="match status" value="1"/>
</dbReference>
<dbReference type="SUPFAM" id="SSF52047">
    <property type="entry name" value="RNI-like"/>
    <property type="match status" value="1"/>
</dbReference>
<gene>
    <name evidence="1" type="ORF">BCR35DRAFT_301754</name>
</gene>
<organism evidence="1 2">
    <name type="scientific">Leucosporidium creatinivorum</name>
    <dbReference type="NCBI Taxonomy" id="106004"/>
    <lineage>
        <taxon>Eukaryota</taxon>
        <taxon>Fungi</taxon>
        <taxon>Dikarya</taxon>
        <taxon>Basidiomycota</taxon>
        <taxon>Pucciniomycotina</taxon>
        <taxon>Microbotryomycetes</taxon>
        <taxon>Leucosporidiales</taxon>
        <taxon>Leucosporidium</taxon>
    </lineage>
</organism>
<protein>
    <submittedName>
        <fullName evidence="1">Uncharacterized protein</fullName>
    </submittedName>
</protein>
<sequence length="441" mass="49636">MEIKTRIAEMTYESDRGRKEAQRRRDVLAGTQPETLVQHPQDLSSLSQVDRSLNKVCGFYLFRHLRSSRTSQAAFKFRVLPRHATSFHTLDFDSQDPAGNLYAFSLLPFLPNVTTLDLTGASIEHLRRGLSTDDFDDALRLASGRITALIIRVARADQATDLLGLLPALRRVRIDGKRVFLNNSRVMEALSERQLHHLVLSPRFGGTAPSIEHLGEVVQNHQWVSTSSLRSLEVDMGRLEEAGWAFVSSFAPSLESLSLDFGGAVAEPPTPSATFTRLTHLVLYVNATTLLPILSAFATSPIQHLRISTSRLDAEVSHKIAKLLFDWNHLRSLDLQLQIPHSIDFLPLYPFHHVLGAKVAIRCRGEPPFLRADALNAWTSRNAVRERRTEFTRLTLRRAAEGAQFMQNLLGRMMAMGEVEKIPEVLEALEGIHKLKEIEEY</sequence>
<evidence type="ECO:0000313" key="1">
    <source>
        <dbReference type="EMBL" id="ORY88234.1"/>
    </source>
</evidence>
<dbReference type="EMBL" id="MCGR01000011">
    <property type="protein sequence ID" value="ORY88234.1"/>
    <property type="molecule type" value="Genomic_DNA"/>
</dbReference>